<proteinExistence type="predicted"/>
<dbReference type="AlphaFoldDB" id="A0A0C5PBT3"/>
<dbReference type="EMBL" id="KP324830">
    <property type="protein sequence ID" value="AJQ17244.1"/>
    <property type="molecule type" value="Genomic_DNA"/>
</dbReference>
<organism evidence="2">
    <name type="scientific">Escherichia coli</name>
    <dbReference type="NCBI Taxonomy" id="562"/>
    <lineage>
        <taxon>Bacteria</taxon>
        <taxon>Pseudomonadati</taxon>
        <taxon>Pseudomonadota</taxon>
        <taxon>Gammaproteobacteria</taxon>
        <taxon>Enterobacterales</taxon>
        <taxon>Enterobacteriaceae</taxon>
        <taxon>Escherichia</taxon>
    </lineage>
</organism>
<feature type="region of interest" description="Disordered" evidence="1">
    <location>
        <begin position="1"/>
        <end position="23"/>
    </location>
</feature>
<geneLocation type="plasmid" evidence="2">
    <name>pHNFP671</name>
</geneLocation>
<accession>A0A0C5PBT3</accession>
<keyword evidence="2" id="KW-0614">Plasmid</keyword>
<evidence type="ECO:0000256" key="1">
    <source>
        <dbReference type="SAM" id="MobiDB-lite"/>
    </source>
</evidence>
<protein>
    <submittedName>
        <fullName evidence="2">Uncharacterized protein</fullName>
    </submittedName>
</protein>
<name>A0A0C5PBT3_ECOLX</name>
<evidence type="ECO:0000313" key="2">
    <source>
        <dbReference type="EMBL" id="AJQ17244.1"/>
    </source>
</evidence>
<sequence length="37" mass="4380">MMQESGKMFIPWPDYEDGKSKDLTKGIDKLQDEFKDK</sequence>
<reference evidence="2" key="1">
    <citation type="submission" date="2014-12" db="EMBL/GenBank/DDBJ databases">
        <title>Detection a broad host range IncP plasmid carrying cfr gene from extended-spectrum cephalosporin-resistant Escherichia coli.</title>
        <authorList>
            <person name="Liu X.-Q."/>
            <person name="Liu J.-H."/>
            <person name="Zeng Z.-l."/>
        </authorList>
    </citation>
    <scope>NUCLEOTIDE SEQUENCE</scope>
    <source>
        <strain evidence="2">FP671</strain>
        <plasmid evidence="2">pHNFP671</plasmid>
    </source>
</reference>